<reference evidence="3" key="1">
    <citation type="submission" date="2016-09" db="EMBL/GenBank/DDBJ databases">
        <authorList>
            <person name="Gulvik C.A."/>
        </authorList>
    </citation>
    <scope>NUCLEOTIDE SEQUENCE [LARGE SCALE GENOMIC DNA]</scope>
    <source>
        <strain evidence="3">LMG 8895</strain>
    </source>
</reference>
<name>A0A1E5H1C1_9ENTE</name>
<organism evidence="2 3">
    <name type="scientific">Enterococcus termitis</name>
    <dbReference type="NCBI Taxonomy" id="332950"/>
    <lineage>
        <taxon>Bacteria</taxon>
        <taxon>Bacillati</taxon>
        <taxon>Bacillota</taxon>
        <taxon>Bacilli</taxon>
        <taxon>Lactobacillales</taxon>
        <taxon>Enterococcaceae</taxon>
        <taxon>Enterococcus</taxon>
    </lineage>
</organism>
<feature type="region of interest" description="Disordered" evidence="1">
    <location>
        <begin position="48"/>
        <end position="68"/>
    </location>
</feature>
<dbReference type="RefSeq" id="WP_069662552.1">
    <property type="nucleotide sequence ID" value="NZ_JBHUJJ010000002.1"/>
</dbReference>
<evidence type="ECO:0000313" key="2">
    <source>
        <dbReference type="EMBL" id="OEG18703.1"/>
    </source>
</evidence>
<accession>A0A1E5H1C1</accession>
<dbReference type="AlphaFoldDB" id="A0A1E5H1C1"/>
<dbReference type="EMBL" id="MIJY01000005">
    <property type="protein sequence ID" value="OEG18703.1"/>
    <property type="molecule type" value="Genomic_DNA"/>
</dbReference>
<protein>
    <submittedName>
        <fullName evidence="2">Uncharacterized protein</fullName>
    </submittedName>
</protein>
<sequence>MGLTTKQRETKELAIAILESLGKDYEAEMTAWHNQIISENQKIILNSLRASKEKNNKPQGGNNNGGTN</sequence>
<evidence type="ECO:0000313" key="3">
    <source>
        <dbReference type="Proteomes" id="UP000095094"/>
    </source>
</evidence>
<comment type="caution">
    <text evidence="2">The sequence shown here is derived from an EMBL/GenBank/DDBJ whole genome shotgun (WGS) entry which is preliminary data.</text>
</comment>
<evidence type="ECO:0000256" key="1">
    <source>
        <dbReference type="SAM" id="MobiDB-lite"/>
    </source>
</evidence>
<dbReference type="Proteomes" id="UP000095094">
    <property type="component" value="Unassembled WGS sequence"/>
</dbReference>
<proteinExistence type="predicted"/>
<gene>
    <name evidence="2" type="ORF">BCR25_16010</name>
</gene>
<keyword evidence="3" id="KW-1185">Reference proteome</keyword>